<reference evidence="2" key="1">
    <citation type="submission" date="2021-02" db="EMBL/GenBank/DDBJ databases">
        <authorList>
            <person name="Nieuwenhuis M."/>
            <person name="Van De Peppel L.J.J."/>
        </authorList>
    </citation>
    <scope>NUCLEOTIDE SEQUENCE</scope>
    <source>
        <strain evidence="2">D49</strain>
    </source>
</reference>
<protein>
    <submittedName>
        <fullName evidence="2">Uncharacterized protein</fullName>
    </submittedName>
</protein>
<name>A0A9P7KIN6_9AGAR</name>
<dbReference type="Proteomes" id="UP000717328">
    <property type="component" value="Unassembled WGS sequence"/>
</dbReference>
<feature type="signal peptide" evidence="1">
    <location>
        <begin position="1"/>
        <end position="21"/>
    </location>
</feature>
<dbReference type="OrthoDB" id="3070063at2759"/>
<gene>
    <name evidence="2" type="ORF">H0H81_009950</name>
</gene>
<feature type="chain" id="PRO_5040275246" evidence="1">
    <location>
        <begin position="22"/>
        <end position="243"/>
    </location>
</feature>
<proteinExistence type="predicted"/>
<reference evidence="2" key="2">
    <citation type="submission" date="2021-10" db="EMBL/GenBank/DDBJ databases">
        <title>Phylogenomics reveals ancestral predisposition of the termite-cultivated fungus Termitomyces towards a domesticated lifestyle.</title>
        <authorList>
            <person name="Auxier B."/>
            <person name="Grum-Grzhimaylo A."/>
            <person name="Cardenas M.E."/>
            <person name="Lodge J.D."/>
            <person name="Laessoe T."/>
            <person name="Pedersen O."/>
            <person name="Smith M.E."/>
            <person name="Kuyper T.W."/>
            <person name="Franco-Molano E.A."/>
            <person name="Baroni T.J."/>
            <person name="Aanen D.K."/>
        </authorList>
    </citation>
    <scope>NUCLEOTIDE SEQUENCE</scope>
    <source>
        <strain evidence="2">D49</strain>
    </source>
</reference>
<evidence type="ECO:0000313" key="3">
    <source>
        <dbReference type="Proteomes" id="UP000717328"/>
    </source>
</evidence>
<sequence>MLSFRKLFLITAATLAAFTSASPVDGPSDGITHHSHTPPLGVVENIDGLAVVDDNSEDYTGRHQYKGRGIRLNKIHVGRSDKKVPSLCEILDDVDAKLKVISEKMSQVTATTSIDANKVVIFVTEVKIILGSALVKVKELKGRPMKFVLSRRGQVLTIAEVCNLLLNVLNEICDILSSAFHIAGTTSATIMVRVGAVWAELLGAIFTLVDDLYATIRPDLPSVVKICTSLKLDAVVAVLDGKH</sequence>
<dbReference type="EMBL" id="JABCKI010000300">
    <property type="protein sequence ID" value="KAG5651089.1"/>
    <property type="molecule type" value="Genomic_DNA"/>
</dbReference>
<evidence type="ECO:0000313" key="2">
    <source>
        <dbReference type="EMBL" id="KAG5651089.1"/>
    </source>
</evidence>
<keyword evidence="1" id="KW-0732">Signal</keyword>
<keyword evidence="3" id="KW-1185">Reference proteome</keyword>
<accession>A0A9P7KIN6</accession>
<dbReference type="AlphaFoldDB" id="A0A9P7KIN6"/>
<organism evidence="2 3">
    <name type="scientific">Sphagnurus paluster</name>
    <dbReference type="NCBI Taxonomy" id="117069"/>
    <lineage>
        <taxon>Eukaryota</taxon>
        <taxon>Fungi</taxon>
        <taxon>Dikarya</taxon>
        <taxon>Basidiomycota</taxon>
        <taxon>Agaricomycotina</taxon>
        <taxon>Agaricomycetes</taxon>
        <taxon>Agaricomycetidae</taxon>
        <taxon>Agaricales</taxon>
        <taxon>Tricholomatineae</taxon>
        <taxon>Lyophyllaceae</taxon>
        <taxon>Sphagnurus</taxon>
    </lineage>
</organism>
<evidence type="ECO:0000256" key="1">
    <source>
        <dbReference type="SAM" id="SignalP"/>
    </source>
</evidence>
<comment type="caution">
    <text evidence="2">The sequence shown here is derived from an EMBL/GenBank/DDBJ whole genome shotgun (WGS) entry which is preliminary data.</text>
</comment>